<dbReference type="Proteomes" id="UP000187429">
    <property type="component" value="Unassembled WGS sequence"/>
</dbReference>
<comment type="caution">
    <text evidence="2">The sequence shown here is derived from an EMBL/GenBank/DDBJ whole genome shotgun (WGS) entry which is preliminary data.</text>
</comment>
<evidence type="ECO:0000313" key="3">
    <source>
        <dbReference type="Proteomes" id="UP000187429"/>
    </source>
</evidence>
<protein>
    <submittedName>
        <fullName evidence="2">Transcription factor 25</fullName>
    </submittedName>
</protein>
<dbReference type="EMBL" id="LSSM01003462">
    <property type="protein sequence ID" value="OMJ17802.1"/>
    <property type="molecule type" value="Genomic_DNA"/>
</dbReference>
<feature type="compositionally biased region" description="Low complexity" evidence="1">
    <location>
        <begin position="919"/>
        <end position="941"/>
    </location>
</feature>
<accession>A0A1R1XT19</accession>
<dbReference type="OrthoDB" id="205993at2759"/>
<reference evidence="3" key="1">
    <citation type="submission" date="2017-01" db="EMBL/GenBank/DDBJ databases">
        <authorList>
            <person name="Wang Y."/>
            <person name="White M."/>
            <person name="Kvist S."/>
            <person name="Moncalvo J.-M."/>
        </authorList>
    </citation>
    <scope>NUCLEOTIDE SEQUENCE [LARGE SCALE GENOMIC DNA]</scope>
    <source>
        <strain evidence="3">ID-206-W2</strain>
    </source>
</reference>
<dbReference type="PANTHER" id="PTHR22684">
    <property type="entry name" value="NULP1-RELATED"/>
    <property type="match status" value="1"/>
</dbReference>
<name>A0A1R1XT19_9FUNG</name>
<feature type="compositionally biased region" description="Basic and acidic residues" evidence="1">
    <location>
        <begin position="99"/>
        <end position="108"/>
    </location>
</feature>
<gene>
    <name evidence="2" type="ORF">AYI69_g7289</name>
</gene>
<dbReference type="AlphaFoldDB" id="A0A1R1XT19"/>
<dbReference type="GO" id="GO:1990112">
    <property type="term" value="C:RQC complex"/>
    <property type="evidence" value="ECO:0007669"/>
    <property type="project" value="TreeGrafter"/>
</dbReference>
<feature type="compositionally biased region" description="Polar residues" evidence="1">
    <location>
        <begin position="43"/>
        <end position="56"/>
    </location>
</feature>
<dbReference type="Pfam" id="PF04910">
    <property type="entry name" value="Tcf25"/>
    <property type="match status" value="2"/>
</dbReference>
<dbReference type="PANTHER" id="PTHR22684:SF0">
    <property type="entry name" value="RIBOSOME QUALITY CONTROL COMPLEX SUBUNIT TCF25"/>
    <property type="match status" value="1"/>
</dbReference>
<organism evidence="2 3">
    <name type="scientific">Smittium culicis</name>
    <dbReference type="NCBI Taxonomy" id="133412"/>
    <lineage>
        <taxon>Eukaryota</taxon>
        <taxon>Fungi</taxon>
        <taxon>Fungi incertae sedis</taxon>
        <taxon>Zoopagomycota</taxon>
        <taxon>Kickxellomycotina</taxon>
        <taxon>Harpellomycetes</taxon>
        <taxon>Harpellales</taxon>
        <taxon>Legeriomycetaceae</taxon>
        <taxon>Smittium</taxon>
    </lineage>
</organism>
<feature type="compositionally biased region" description="Low complexity" evidence="1">
    <location>
        <begin position="121"/>
        <end position="139"/>
    </location>
</feature>
<dbReference type="InterPro" id="IPR006994">
    <property type="entry name" value="TCF25/Rqc1"/>
</dbReference>
<evidence type="ECO:0000313" key="2">
    <source>
        <dbReference type="EMBL" id="OMJ17802.1"/>
    </source>
</evidence>
<feature type="region of interest" description="Disordered" evidence="1">
    <location>
        <begin position="29"/>
        <end position="159"/>
    </location>
</feature>
<evidence type="ECO:0000256" key="1">
    <source>
        <dbReference type="SAM" id="MobiDB-lite"/>
    </source>
</evidence>
<feature type="region of interest" description="Disordered" evidence="1">
    <location>
        <begin position="804"/>
        <end position="836"/>
    </location>
</feature>
<keyword evidence="3" id="KW-1185">Reference proteome</keyword>
<feature type="compositionally biased region" description="Basic and acidic residues" evidence="1">
    <location>
        <begin position="32"/>
        <end position="42"/>
    </location>
</feature>
<sequence>MSSRAIKKVLKSQGYDDLQANIERIKALQLKNNEDKPSEKGSLENNINEAPDSSSEIPANPKSKKKKKSKNISNAPINPFLLLQDEVQLPTKNKKNKKKGLEIDKTENSEPITSLENPKDNNSSNSVNKDQAQASNQNKSKSKKKSKSAKAKQVKKINQMSLQDLEEQISSLSKDIKSASESTYPLDDQYTTRAKNLAELTKALLSSDSRKMNPEQEIKKLLGSDFDKVAKDSKQSRMYRLHPGLERKRYIFAKPGFTWPPMNFDNGLSIVPVDIDSNEWADVKKRALETHDLGTWYTTNYSKRYRDTQIEFTICLNTHDPYIIADIMNQHPYHVDTLLQHALSVEQSGGSVEEVGEYIGTAFLIIALKYRPGNYHPAYSYIFLKSILALFLQNYLFIFVLLEKSLFALETSFGPGFSLSSGMSRIDFRRSENRSLYIALFRQLNLLSKRGCWHTAFEINKALLSLDPSSDPLCAILSLDYFAIKAGKFDYINTFVESWPWSTTTLPNWMYSHATSQFLVELSNIKKSHSKSILDHNLDLSLHSESLDLLVKAILSFPSVIPKLLSKASITYGSEIQNLILFKPVLHGNQNVLTKMELLCGLFVERNFSLYRSREAAQWIKAGIDLALERYYLAQSLVPNFDPNSTITFETSDPYLSSGFEISLTYCTYNVPFNLCRHIIASDYKSLSSKLPPETTKLHSFDYDPLPPVDDINSIAEFLNSSNSSRISQRFEHSTIEEIMNDLENTHFEDGLMERVLRRILPWIRRENPDADLADFIDTINDSDSEPDLDIIEDADDLATTFQQDDIQDSNDRINGNQDSHVDNIDENIDASSHDSTLNSQNQELLHNTSSNNTEVIWEMQRPHSEASNNQTESHGSRLIGLLRQSLNPLRHVANTILSRGSSSQQLDVYDQLQADGLNTHNSNSNTTNNANSTATTDTDNVNINNEISDALDLDRNSDYSFSDDDAADI</sequence>
<feature type="region of interest" description="Disordered" evidence="1">
    <location>
        <begin position="917"/>
        <end position="941"/>
    </location>
</feature>
<proteinExistence type="predicted"/>
<feature type="compositionally biased region" description="Basic residues" evidence="1">
    <location>
        <begin position="140"/>
        <end position="155"/>
    </location>
</feature>